<comment type="caution">
    <text evidence="2">The sequence shown here is derived from an EMBL/GenBank/DDBJ whole genome shotgun (WGS) entry which is preliminary data.</text>
</comment>
<dbReference type="Pfam" id="PF14398">
    <property type="entry name" value="ATPgrasp_YheCD"/>
    <property type="match status" value="1"/>
</dbReference>
<dbReference type="EMBL" id="LNQE01001849">
    <property type="protein sequence ID" value="KUG04396.1"/>
    <property type="molecule type" value="Genomic_DNA"/>
</dbReference>
<name>A0A0W8E729_9ZZZZ</name>
<dbReference type="InterPro" id="IPR026838">
    <property type="entry name" value="YheC/D"/>
</dbReference>
<proteinExistence type="predicted"/>
<protein>
    <recommendedName>
        <fullName evidence="1">ATP-grasp domain-containing protein</fullName>
    </recommendedName>
</protein>
<dbReference type="AlphaFoldDB" id="A0A0W8E729"/>
<feature type="domain" description="ATP-grasp" evidence="1">
    <location>
        <begin position="207"/>
        <end position="437"/>
    </location>
</feature>
<dbReference type="Gene3D" id="3.30.470.20">
    <property type="entry name" value="ATP-grasp fold, B domain"/>
    <property type="match status" value="1"/>
</dbReference>
<gene>
    <name evidence="2" type="ORF">ASZ90_018163</name>
</gene>
<evidence type="ECO:0000259" key="1">
    <source>
        <dbReference type="PROSITE" id="PS50975"/>
    </source>
</evidence>
<dbReference type="SUPFAM" id="SSF56059">
    <property type="entry name" value="Glutathione synthetase ATP-binding domain-like"/>
    <property type="match status" value="1"/>
</dbReference>
<dbReference type="InterPro" id="IPR011761">
    <property type="entry name" value="ATP-grasp"/>
</dbReference>
<dbReference type="GO" id="GO:0005524">
    <property type="term" value="F:ATP binding"/>
    <property type="evidence" value="ECO:0007669"/>
    <property type="project" value="InterPro"/>
</dbReference>
<dbReference type="PROSITE" id="PS50975">
    <property type="entry name" value="ATP_GRASP"/>
    <property type="match status" value="1"/>
</dbReference>
<evidence type="ECO:0000313" key="2">
    <source>
        <dbReference type="EMBL" id="KUG04396.1"/>
    </source>
</evidence>
<accession>A0A0W8E729</accession>
<reference evidence="2" key="1">
    <citation type="journal article" date="2015" name="Proc. Natl. Acad. Sci. U.S.A.">
        <title>Networks of energetic and metabolic interactions define dynamics in microbial communities.</title>
        <authorList>
            <person name="Embree M."/>
            <person name="Liu J.K."/>
            <person name="Al-Bassam M.M."/>
            <person name="Zengler K."/>
        </authorList>
    </citation>
    <scope>NUCLEOTIDE SEQUENCE</scope>
</reference>
<dbReference type="GO" id="GO:0046872">
    <property type="term" value="F:metal ion binding"/>
    <property type="evidence" value="ECO:0007669"/>
    <property type="project" value="InterPro"/>
</dbReference>
<sequence length="454" mass="51431">MAREIIISEKLVNKYSIPRVNTIQVRVGGLIVESRLKVRDNLTGYQISPSLARSLHLKSSKKLRLRYDTGENMIHLGPVIGILAAALPNRANREELDPTSLQAELTYLSHIGRSTGGLVYVFLPGSVNWSNNSVKGYNYRFVNANRGVWQSSIYPLPDVVYNRISSRKSEIRRGVQATLQMLNDSPYTKIFNPSYLNKWQVFQTLSRNESLKPYLPETYKLNEESIEKMLDKYSVLYLKPSNGSLGIGIIKVKRLAANHLKFTVYSRGRINGSCDNAAQLLKKTSAYRKDKPYIVQQGLDLARYHGSVFDVRIIYQKNGRGEWQIGKKFARIAPGRSSISNLSRGGRVVTSRSLFKSLYKKKSLIEEKNAKIKELCELVAVTLDTESQGFFGELGLDIGMDTKGWPWLIEVNSKPRKTTETERSQIIMRNSFKRPLEYGSYLAGFPIKAGSKEM</sequence>
<organism evidence="2">
    <name type="scientific">hydrocarbon metagenome</name>
    <dbReference type="NCBI Taxonomy" id="938273"/>
    <lineage>
        <taxon>unclassified sequences</taxon>
        <taxon>metagenomes</taxon>
        <taxon>ecological metagenomes</taxon>
    </lineage>
</organism>